<dbReference type="AlphaFoldDB" id="A0AA39TTH5"/>
<evidence type="ECO:0000313" key="2">
    <source>
        <dbReference type="Proteomes" id="UP001175000"/>
    </source>
</evidence>
<accession>A0AA39TTH5</accession>
<name>A0AA39TTH5_9PEZI</name>
<protein>
    <submittedName>
        <fullName evidence="1">Uncharacterized protein</fullName>
    </submittedName>
</protein>
<sequence>MRCILIPRTTLVKVGRRGRFVLLYHSSFISEGTSPAQGYHPSQASSGHAWGGAATQAAIGLCLGTITVISTAPRSIDSASSASSASSSLLRVNAIQEIITLPSWEPLEDVIEVGGDRSARASLLALEATLQCGDRDLGRLGLRLGLRPIHTSLQHLNDEYSEKLGKVLPALLGFVLVIELYHFPCRKHPERLGCVLSSHFGVLCGHGWVCFGGLSACLRCPLWKNCSRGSF</sequence>
<proteinExistence type="predicted"/>
<dbReference type="Proteomes" id="UP001175000">
    <property type="component" value="Unassembled WGS sequence"/>
</dbReference>
<comment type="caution">
    <text evidence="1">The sequence shown here is derived from an EMBL/GenBank/DDBJ whole genome shotgun (WGS) entry which is preliminary data.</text>
</comment>
<dbReference type="EMBL" id="JAULSU010000007">
    <property type="protein sequence ID" value="KAK0612047.1"/>
    <property type="molecule type" value="Genomic_DNA"/>
</dbReference>
<reference evidence="1" key="1">
    <citation type="submission" date="2023-06" db="EMBL/GenBank/DDBJ databases">
        <title>Genome-scale phylogeny and comparative genomics of the fungal order Sordariales.</title>
        <authorList>
            <consortium name="Lawrence Berkeley National Laboratory"/>
            <person name="Hensen N."/>
            <person name="Bonometti L."/>
            <person name="Westerberg I."/>
            <person name="Brannstrom I.O."/>
            <person name="Guillou S."/>
            <person name="Cros-Aarteil S."/>
            <person name="Calhoun S."/>
            <person name="Haridas S."/>
            <person name="Kuo A."/>
            <person name="Mondo S."/>
            <person name="Pangilinan J."/>
            <person name="Riley R."/>
            <person name="Labutti K."/>
            <person name="Andreopoulos B."/>
            <person name="Lipzen A."/>
            <person name="Chen C."/>
            <person name="Yanf M."/>
            <person name="Daum C."/>
            <person name="Ng V."/>
            <person name="Clum A."/>
            <person name="Steindorff A."/>
            <person name="Ohm R."/>
            <person name="Martin F."/>
            <person name="Silar P."/>
            <person name="Natvig D."/>
            <person name="Lalanne C."/>
            <person name="Gautier V."/>
            <person name="Ament-Velasquez S.L."/>
            <person name="Kruys A."/>
            <person name="Hutchinson M.I."/>
            <person name="Powell A.J."/>
            <person name="Barry K."/>
            <person name="Miller A.N."/>
            <person name="Grigoriev I.V."/>
            <person name="Debuchy R."/>
            <person name="Gladieux P."/>
            <person name="Thoren M.H."/>
            <person name="Johannesson H."/>
        </authorList>
    </citation>
    <scope>NUCLEOTIDE SEQUENCE</scope>
    <source>
        <strain evidence="1">CBS 606.72</strain>
    </source>
</reference>
<organism evidence="1 2">
    <name type="scientific">Immersiella caudata</name>
    <dbReference type="NCBI Taxonomy" id="314043"/>
    <lineage>
        <taxon>Eukaryota</taxon>
        <taxon>Fungi</taxon>
        <taxon>Dikarya</taxon>
        <taxon>Ascomycota</taxon>
        <taxon>Pezizomycotina</taxon>
        <taxon>Sordariomycetes</taxon>
        <taxon>Sordariomycetidae</taxon>
        <taxon>Sordariales</taxon>
        <taxon>Lasiosphaeriaceae</taxon>
        <taxon>Immersiella</taxon>
    </lineage>
</organism>
<gene>
    <name evidence="1" type="ORF">B0T14DRAFT_340240</name>
</gene>
<keyword evidence="2" id="KW-1185">Reference proteome</keyword>
<evidence type="ECO:0000313" key="1">
    <source>
        <dbReference type="EMBL" id="KAK0612047.1"/>
    </source>
</evidence>